<proteinExistence type="predicted"/>
<feature type="region of interest" description="Disordered" evidence="1">
    <location>
        <begin position="50"/>
        <end position="106"/>
    </location>
</feature>
<evidence type="ECO:0000256" key="1">
    <source>
        <dbReference type="SAM" id="MobiDB-lite"/>
    </source>
</evidence>
<dbReference type="Proteomes" id="UP000008181">
    <property type="component" value="Chromosome 2"/>
</dbReference>
<dbReference type="KEGG" id="ttt:THITE_110550"/>
<dbReference type="EMBL" id="CP003010">
    <property type="protein sequence ID" value="AEO66554.1"/>
    <property type="molecule type" value="Genomic_DNA"/>
</dbReference>
<dbReference type="AlphaFoldDB" id="G2R1L2"/>
<evidence type="ECO:0000313" key="2">
    <source>
        <dbReference type="EMBL" id="AEO66554.1"/>
    </source>
</evidence>
<dbReference type="RefSeq" id="XP_003652890.1">
    <property type="nucleotide sequence ID" value="XM_003652842.1"/>
</dbReference>
<gene>
    <name evidence="2" type="ORF">THITE_110550</name>
</gene>
<dbReference type="GeneID" id="11518427"/>
<sequence length="198" mass="21601">MRRAAKWGHTGYRDIYIEGATYVGELYTILSTIYLAALEKAYTTKAAKNKPTPLLATPSKSSASANKKTPATPKTPAIPKTLSKRIIPPSSSSSSEEEEEEGALREVPYLGYLKSTIYKGKDVDANDNDDDNNEKYTPTPTKGKGKGKAKVATPIKKAKKAKKEESKEEDKDEDKDKEEATPGFDLDTLKKKGSIGTP</sequence>
<dbReference type="HOGENOM" id="CLU_112147_0_0_1"/>
<name>G2R1L2_THETT</name>
<feature type="region of interest" description="Disordered" evidence="1">
    <location>
        <begin position="121"/>
        <end position="198"/>
    </location>
</feature>
<organism evidence="2 3">
    <name type="scientific">Thermothielavioides terrestris (strain ATCC 38088 / NRRL 8126)</name>
    <name type="common">Thielavia terrestris</name>
    <dbReference type="NCBI Taxonomy" id="578455"/>
    <lineage>
        <taxon>Eukaryota</taxon>
        <taxon>Fungi</taxon>
        <taxon>Dikarya</taxon>
        <taxon>Ascomycota</taxon>
        <taxon>Pezizomycotina</taxon>
        <taxon>Sordariomycetes</taxon>
        <taxon>Sordariomycetidae</taxon>
        <taxon>Sordariales</taxon>
        <taxon>Chaetomiaceae</taxon>
        <taxon>Thermothielavioides</taxon>
        <taxon>Thermothielavioides terrestris</taxon>
    </lineage>
</organism>
<reference evidence="2 3" key="1">
    <citation type="journal article" date="2011" name="Nat. Biotechnol.">
        <title>Comparative genomic analysis of the thermophilic biomass-degrading fungi Myceliophthora thermophila and Thielavia terrestris.</title>
        <authorList>
            <person name="Berka R.M."/>
            <person name="Grigoriev I.V."/>
            <person name="Otillar R."/>
            <person name="Salamov A."/>
            <person name="Grimwood J."/>
            <person name="Reid I."/>
            <person name="Ishmael N."/>
            <person name="John T."/>
            <person name="Darmond C."/>
            <person name="Moisan M.-C."/>
            <person name="Henrissat B."/>
            <person name="Coutinho P.M."/>
            <person name="Lombard V."/>
            <person name="Natvig D.O."/>
            <person name="Lindquist E."/>
            <person name="Schmutz J."/>
            <person name="Lucas S."/>
            <person name="Harris P."/>
            <person name="Powlowski J."/>
            <person name="Bellemare A."/>
            <person name="Taylor D."/>
            <person name="Butler G."/>
            <person name="de Vries R.P."/>
            <person name="Allijn I.E."/>
            <person name="van den Brink J."/>
            <person name="Ushinsky S."/>
            <person name="Storms R."/>
            <person name="Powell A.J."/>
            <person name="Paulsen I.T."/>
            <person name="Elbourne L.D.H."/>
            <person name="Baker S.E."/>
            <person name="Magnuson J."/>
            <person name="LaBoissiere S."/>
            <person name="Clutterbuck A.J."/>
            <person name="Martinez D."/>
            <person name="Wogulis M."/>
            <person name="de Leon A.L."/>
            <person name="Rey M.W."/>
            <person name="Tsang A."/>
        </authorList>
    </citation>
    <scope>NUCLEOTIDE SEQUENCE [LARGE SCALE GENOMIC DNA]</scope>
    <source>
        <strain evidence="3">ATCC 38088 / NRRL 8126</strain>
    </source>
</reference>
<evidence type="ECO:0000313" key="3">
    <source>
        <dbReference type="Proteomes" id="UP000008181"/>
    </source>
</evidence>
<accession>G2R1L2</accession>
<protein>
    <submittedName>
        <fullName evidence="2">Uncharacterized protein</fullName>
    </submittedName>
</protein>
<feature type="compositionally biased region" description="Low complexity" evidence="1">
    <location>
        <begin position="63"/>
        <end position="81"/>
    </location>
</feature>
<keyword evidence="3" id="KW-1185">Reference proteome</keyword>